<evidence type="ECO:0000313" key="2">
    <source>
        <dbReference type="Proteomes" id="UP000606776"/>
    </source>
</evidence>
<comment type="caution">
    <text evidence="1">The sequence shown here is derived from an EMBL/GenBank/DDBJ whole genome shotgun (WGS) entry which is preliminary data.</text>
</comment>
<organism evidence="1 2">
    <name type="scientific">Sphaerospermopsis aphanizomenoides LEGE 00250</name>
    <dbReference type="NCBI Taxonomy" id="2777972"/>
    <lineage>
        <taxon>Bacteria</taxon>
        <taxon>Bacillati</taxon>
        <taxon>Cyanobacteriota</taxon>
        <taxon>Cyanophyceae</taxon>
        <taxon>Nostocales</taxon>
        <taxon>Aphanizomenonaceae</taxon>
        <taxon>Sphaerospermopsis</taxon>
        <taxon>Sphaerospermopsis aphanizomenoides</taxon>
    </lineage>
</organism>
<evidence type="ECO:0000313" key="1">
    <source>
        <dbReference type="EMBL" id="MBE9236893.1"/>
    </source>
</evidence>
<protein>
    <submittedName>
        <fullName evidence="1">Transcriptional regulator</fullName>
    </submittedName>
</protein>
<sequence>MKEVITPTSKSYKEYLISSLQDVEEAAAYLETFLQLDEEVREPEVLRSALKNIIDARLAANNLSETAKQKYQQLDQILSASFGDEIYSLVEFLDVLGYRIKLEVKVEV</sequence>
<gene>
    <name evidence="1" type="ORF">IQ227_12880</name>
</gene>
<accession>A0ABR9VEI8</accession>
<dbReference type="EMBL" id="JADEWB010000066">
    <property type="protein sequence ID" value="MBE9236893.1"/>
    <property type="molecule type" value="Genomic_DNA"/>
</dbReference>
<reference evidence="1 2" key="1">
    <citation type="submission" date="2020-10" db="EMBL/GenBank/DDBJ databases">
        <authorList>
            <person name="Castelo-Branco R."/>
            <person name="Eusebio N."/>
            <person name="Adriana R."/>
            <person name="Vieira A."/>
            <person name="Brugerolle De Fraissinette N."/>
            <person name="Rezende De Castro R."/>
            <person name="Schneider M.P."/>
            <person name="Vasconcelos V."/>
            <person name="Leao P.N."/>
        </authorList>
    </citation>
    <scope>NUCLEOTIDE SEQUENCE [LARGE SCALE GENOMIC DNA]</scope>
    <source>
        <strain evidence="1 2">LEGE 00250</strain>
    </source>
</reference>
<proteinExistence type="predicted"/>
<dbReference type="Proteomes" id="UP000606776">
    <property type="component" value="Unassembled WGS sequence"/>
</dbReference>
<name>A0ABR9VEI8_9CYAN</name>
<keyword evidence="2" id="KW-1185">Reference proteome</keyword>
<dbReference type="RefSeq" id="WP_193942955.1">
    <property type="nucleotide sequence ID" value="NZ_JADEWB010000066.1"/>
</dbReference>